<dbReference type="Proteomes" id="UP000095283">
    <property type="component" value="Unplaced"/>
</dbReference>
<keyword evidence="2" id="KW-1185">Reference proteome</keyword>
<evidence type="ECO:0000256" key="1">
    <source>
        <dbReference type="SAM" id="MobiDB-lite"/>
    </source>
</evidence>
<organism evidence="2 3">
    <name type="scientific">Heterorhabditis bacteriophora</name>
    <name type="common">Entomopathogenic nematode worm</name>
    <dbReference type="NCBI Taxonomy" id="37862"/>
    <lineage>
        <taxon>Eukaryota</taxon>
        <taxon>Metazoa</taxon>
        <taxon>Ecdysozoa</taxon>
        <taxon>Nematoda</taxon>
        <taxon>Chromadorea</taxon>
        <taxon>Rhabditida</taxon>
        <taxon>Rhabditina</taxon>
        <taxon>Rhabditomorpha</taxon>
        <taxon>Strongyloidea</taxon>
        <taxon>Heterorhabditidae</taxon>
        <taxon>Heterorhabditis</taxon>
    </lineage>
</organism>
<dbReference type="AlphaFoldDB" id="A0A1I7X940"/>
<feature type="region of interest" description="Disordered" evidence="1">
    <location>
        <begin position="64"/>
        <end position="89"/>
    </location>
</feature>
<evidence type="ECO:0000313" key="2">
    <source>
        <dbReference type="Proteomes" id="UP000095283"/>
    </source>
</evidence>
<dbReference type="WBParaSite" id="Hba_13912">
    <property type="protein sequence ID" value="Hba_13912"/>
    <property type="gene ID" value="Hba_13912"/>
</dbReference>
<name>A0A1I7X940_HETBA</name>
<accession>A0A1I7X940</accession>
<sequence>MLSIVPTSVRIVGKQKTNVKGREGKYTYYISAEGQVRSAKLKCPNGRILHRPINKLYPMEIRATASTQLSPTPAELGDKNLDEEFDEEG</sequence>
<protein>
    <submittedName>
        <fullName evidence="3">FLYWCH-type domain-containing protein</fullName>
    </submittedName>
</protein>
<reference evidence="3" key="1">
    <citation type="submission" date="2016-11" db="UniProtKB">
        <authorList>
            <consortium name="WormBaseParasite"/>
        </authorList>
    </citation>
    <scope>IDENTIFICATION</scope>
</reference>
<evidence type="ECO:0000313" key="3">
    <source>
        <dbReference type="WBParaSite" id="Hba_13912"/>
    </source>
</evidence>
<proteinExistence type="predicted"/>